<evidence type="ECO:0000313" key="3">
    <source>
        <dbReference type="Proteomes" id="UP000784294"/>
    </source>
</evidence>
<feature type="region of interest" description="Disordered" evidence="1">
    <location>
        <begin position="113"/>
        <end position="155"/>
    </location>
</feature>
<keyword evidence="3" id="KW-1185">Reference proteome</keyword>
<evidence type="ECO:0000313" key="2">
    <source>
        <dbReference type="EMBL" id="VEL09962.1"/>
    </source>
</evidence>
<proteinExistence type="predicted"/>
<comment type="caution">
    <text evidence="2">The sequence shown here is derived from an EMBL/GenBank/DDBJ whole genome shotgun (WGS) entry which is preliminary data.</text>
</comment>
<name>A0A448WEU3_9PLAT</name>
<evidence type="ECO:0000256" key="1">
    <source>
        <dbReference type="SAM" id="MobiDB-lite"/>
    </source>
</evidence>
<dbReference type="Proteomes" id="UP000784294">
    <property type="component" value="Unassembled WGS sequence"/>
</dbReference>
<dbReference type="EMBL" id="CAAALY010007682">
    <property type="protein sequence ID" value="VEL09962.1"/>
    <property type="molecule type" value="Genomic_DNA"/>
</dbReference>
<organism evidence="2 3">
    <name type="scientific">Protopolystoma xenopodis</name>
    <dbReference type="NCBI Taxonomy" id="117903"/>
    <lineage>
        <taxon>Eukaryota</taxon>
        <taxon>Metazoa</taxon>
        <taxon>Spiralia</taxon>
        <taxon>Lophotrochozoa</taxon>
        <taxon>Platyhelminthes</taxon>
        <taxon>Monogenea</taxon>
        <taxon>Polyopisthocotylea</taxon>
        <taxon>Polystomatidea</taxon>
        <taxon>Polystomatidae</taxon>
        <taxon>Protopolystoma</taxon>
    </lineage>
</organism>
<protein>
    <submittedName>
        <fullName evidence="2">Uncharacterized protein</fullName>
    </submittedName>
</protein>
<dbReference type="AlphaFoldDB" id="A0A448WEU3"/>
<feature type="compositionally biased region" description="Polar residues" evidence="1">
    <location>
        <begin position="113"/>
        <end position="133"/>
    </location>
</feature>
<accession>A0A448WEU3</accession>
<sequence>MQELIRPTDQPRSPETLAAAVFAASSNLSNGQTSTNGSVAGCSNGSEAGNGSGANCEIGLNYPAIISCRSKRWKKTSFSSASQINALTLPSPSPLSPFSNIASESQICLSTPFSQSDPSGQFNDQPPQEQSSLAPAQVSVAPLSSPSSPSSDVASAPTTFDIVITTTSSPCSEVAPLASAEDNCSSLVDIIPTSSASSTATPKAEEIVELPRSLHTYAKEPLKLATDSSDTTALIEAQEDMPEQDEKLEEEAPSVSIVEPPGSATSTGADLMETANTTSAATIKTEKEPTFRATSESEAVDTVSCSQGESLLEATEACVDSLNVKSKTTDENPLELYAATLNATIAPRMPSMPFYVILQTNKFYNSFIYFLNLQQVHIGMLISSSHLKKSYN</sequence>
<feature type="compositionally biased region" description="Low complexity" evidence="1">
    <location>
        <begin position="134"/>
        <end position="155"/>
    </location>
</feature>
<gene>
    <name evidence="2" type="ORF">PXEA_LOCUS3402</name>
</gene>
<reference evidence="2" key="1">
    <citation type="submission" date="2018-11" db="EMBL/GenBank/DDBJ databases">
        <authorList>
            <consortium name="Pathogen Informatics"/>
        </authorList>
    </citation>
    <scope>NUCLEOTIDE SEQUENCE</scope>
</reference>